<dbReference type="SUPFAM" id="SSF47473">
    <property type="entry name" value="EF-hand"/>
    <property type="match status" value="1"/>
</dbReference>
<dbReference type="InterPro" id="IPR039959">
    <property type="entry name" value="Fimbrin/Plastin"/>
</dbReference>
<dbReference type="Pfam" id="PF13499">
    <property type="entry name" value="EF-hand_7"/>
    <property type="match status" value="1"/>
</dbReference>
<gene>
    <name evidence="1" type="ORF">PACLA_8A016121</name>
</gene>
<dbReference type="GO" id="GO:0051015">
    <property type="term" value="F:actin filament binding"/>
    <property type="evidence" value="ECO:0007669"/>
    <property type="project" value="InterPro"/>
</dbReference>
<dbReference type="GO" id="GO:0005737">
    <property type="term" value="C:cytoplasm"/>
    <property type="evidence" value="ECO:0007669"/>
    <property type="project" value="UniProtKB-ARBA"/>
</dbReference>
<dbReference type="PROSITE" id="PS50222">
    <property type="entry name" value="EF_HAND_2"/>
    <property type="match status" value="2"/>
</dbReference>
<dbReference type="PANTHER" id="PTHR19961:SF18">
    <property type="entry name" value="FI19014P1"/>
    <property type="match status" value="1"/>
</dbReference>
<dbReference type="Gene3D" id="1.10.418.10">
    <property type="entry name" value="Calponin-like domain"/>
    <property type="match status" value="3"/>
</dbReference>
<dbReference type="InterPro" id="IPR001715">
    <property type="entry name" value="CH_dom"/>
</dbReference>
<dbReference type="OrthoDB" id="431378at2759"/>
<dbReference type="FunFam" id="1.10.418.10:FF:000066">
    <property type="entry name" value="plastin-1 isoform X2"/>
    <property type="match status" value="1"/>
</dbReference>
<dbReference type="GO" id="GO:0051017">
    <property type="term" value="P:actin filament bundle assembly"/>
    <property type="evidence" value="ECO:0007669"/>
    <property type="project" value="InterPro"/>
</dbReference>
<keyword evidence="2" id="KW-1185">Reference proteome</keyword>
<dbReference type="PROSITE" id="PS00019">
    <property type="entry name" value="ACTININ_1"/>
    <property type="match status" value="1"/>
</dbReference>
<evidence type="ECO:0000313" key="2">
    <source>
        <dbReference type="Proteomes" id="UP001152795"/>
    </source>
</evidence>
<reference evidence="1" key="1">
    <citation type="submission" date="2020-04" db="EMBL/GenBank/DDBJ databases">
        <authorList>
            <person name="Alioto T."/>
            <person name="Alioto T."/>
            <person name="Gomez Garrido J."/>
        </authorList>
    </citation>
    <scope>NUCLEOTIDE SEQUENCE</scope>
    <source>
        <strain evidence="1">A484AB</strain>
    </source>
</reference>
<dbReference type="CDD" id="cd21295">
    <property type="entry name" value="CH_PLS_rpt2"/>
    <property type="match status" value="1"/>
</dbReference>
<dbReference type="CDD" id="cd21292">
    <property type="entry name" value="CH_PLS_rpt1"/>
    <property type="match status" value="1"/>
</dbReference>
<dbReference type="SUPFAM" id="SSF47576">
    <property type="entry name" value="Calponin-homology domain, CH-domain"/>
    <property type="match status" value="1"/>
</dbReference>
<evidence type="ECO:0000313" key="1">
    <source>
        <dbReference type="EMBL" id="CAB4009604.1"/>
    </source>
</evidence>
<dbReference type="SMART" id="SM00054">
    <property type="entry name" value="EFh"/>
    <property type="match status" value="2"/>
</dbReference>
<dbReference type="GO" id="GO:0032432">
    <property type="term" value="C:actin filament bundle"/>
    <property type="evidence" value="ECO:0007669"/>
    <property type="project" value="TreeGrafter"/>
</dbReference>
<dbReference type="FunFam" id="1.10.238.10:FF:000263">
    <property type="entry name" value="plastin-1 isoform X2"/>
    <property type="match status" value="1"/>
</dbReference>
<dbReference type="GO" id="GO:0005884">
    <property type="term" value="C:actin filament"/>
    <property type="evidence" value="ECO:0007669"/>
    <property type="project" value="TreeGrafter"/>
</dbReference>
<dbReference type="InterPro" id="IPR002048">
    <property type="entry name" value="EF_hand_dom"/>
</dbReference>
<dbReference type="Proteomes" id="UP001152795">
    <property type="component" value="Unassembled WGS sequence"/>
</dbReference>
<dbReference type="PROSITE" id="PS00018">
    <property type="entry name" value="EF_HAND_1"/>
    <property type="match status" value="2"/>
</dbReference>
<dbReference type="InterPro" id="IPR036872">
    <property type="entry name" value="CH_dom_sf"/>
</dbReference>
<dbReference type="EMBL" id="CACRXK020006511">
    <property type="protein sequence ID" value="CAB4009604.1"/>
    <property type="molecule type" value="Genomic_DNA"/>
</dbReference>
<dbReference type="PANTHER" id="PTHR19961">
    <property type="entry name" value="FIMBRIN/PLASTIN"/>
    <property type="match status" value="1"/>
</dbReference>
<dbReference type="CDD" id="cd00051">
    <property type="entry name" value="EFh"/>
    <property type="match status" value="1"/>
</dbReference>
<dbReference type="SMART" id="SM00033">
    <property type="entry name" value="CH"/>
    <property type="match status" value="3"/>
</dbReference>
<dbReference type="AlphaFoldDB" id="A0A7D9EG47"/>
<proteinExistence type="predicted"/>
<comment type="caution">
    <text evidence="1">The sequence shown here is derived from an EMBL/GenBank/DDBJ whole genome shotgun (WGS) entry which is preliminary data.</text>
</comment>
<dbReference type="PROSITE" id="PS50021">
    <property type="entry name" value="CH"/>
    <property type="match status" value="3"/>
</dbReference>
<organism evidence="1 2">
    <name type="scientific">Paramuricea clavata</name>
    <name type="common">Red gorgonian</name>
    <name type="synonym">Violescent sea-whip</name>
    <dbReference type="NCBI Taxonomy" id="317549"/>
    <lineage>
        <taxon>Eukaryota</taxon>
        <taxon>Metazoa</taxon>
        <taxon>Cnidaria</taxon>
        <taxon>Anthozoa</taxon>
        <taxon>Octocorallia</taxon>
        <taxon>Malacalcyonacea</taxon>
        <taxon>Plexauridae</taxon>
        <taxon>Paramuricea</taxon>
    </lineage>
</organism>
<protein>
    <submittedName>
        <fullName evidence="1">Plastin-2 isoform X2</fullName>
    </submittedName>
</protein>
<sequence length="557" mass="63283">MDSSNLSPEILQDLREKFEEFDLDSNGHINCNELHAALKVCGEDVPGYKVRQYIKDFDKNHNGTLEFNEFVQIFCQESSQLKASGFKSMVKQFKENVKVQGGVSQSSAEGTTHSLTDSERIAFCDWVNSSLEEDKDLNELRLLPVDPNSETDLFKKVENGILLCKLINLSAPDTVDERAINIKPEDKMNIYLKQENQILALNSASAIGCYIVNIGPEDLMNGTPHLVLGLIWQIIRIGLLAKINLANVPGLARLLQEGETMDDLMKLSPEEILLRWVNYHLEKSGSNKRIRNFGNDISDSEAYAVLLSQIAPPQFGIDESPLRESDKMKRAELVLVNADKMKCRKFVRPSDIVKGHSKLNMAFVANLFNTYPCLPPVEDMEDEEFEEYEETREELTFRNWMNSLGANPFVSHLYNNLHDGIVLFQLFDKIKPGIVNWEKVNKPPFKQMGGKMKKIENCNYAVELGHQLKFSLIGIGGEDIHNKTKTLVLALVWQMMRAYTLKILQNLAKSDKPLEDKEIIAWVNEKRKSAGFSRFVRIFSGFFDEVYGIFGVKCPSI</sequence>
<dbReference type="FunFam" id="1.10.418.10:FF:000016">
    <property type="entry name" value="Probable fimbrin"/>
    <property type="match status" value="1"/>
</dbReference>
<dbReference type="Gene3D" id="1.10.238.10">
    <property type="entry name" value="EF-hand"/>
    <property type="match status" value="1"/>
</dbReference>
<dbReference type="GO" id="GO:0005509">
    <property type="term" value="F:calcium ion binding"/>
    <property type="evidence" value="ECO:0007669"/>
    <property type="project" value="InterPro"/>
</dbReference>
<dbReference type="CDD" id="cd21298">
    <property type="entry name" value="CH_PLS_rpt3"/>
    <property type="match status" value="1"/>
</dbReference>
<dbReference type="InterPro" id="IPR011992">
    <property type="entry name" value="EF-hand-dom_pair"/>
</dbReference>
<name>A0A7D9EG47_PARCT</name>
<dbReference type="GO" id="GO:0051639">
    <property type="term" value="P:actin filament network formation"/>
    <property type="evidence" value="ECO:0007669"/>
    <property type="project" value="TreeGrafter"/>
</dbReference>
<dbReference type="FunFam" id="1.10.418.10:FF:000042">
    <property type="entry name" value="Fimbrin, putative"/>
    <property type="match status" value="1"/>
</dbReference>
<dbReference type="InterPro" id="IPR001589">
    <property type="entry name" value="Actinin_actin-bd_CS"/>
</dbReference>
<dbReference type="Pfam" id="PF00307">
    <property type="entry name" value="CH"/>
    <property type="match status" value="3"/>
</dbReference>
<dbReference type="InterPro" id="IPR018247">
    <property type="entry name" value="EF_Hand_1_Ca_BS"/>
</dbReference>
<accession>A0A7D9EG47</accession>